<dbReference type="GO" id="GO:0016787">
    <property type="term" value="F:hydrolase activity"/>
    <property type="evidence" value="ECO:0007669"/>
    <property type="project" value="UniProtKB-ARBA"/>
</dbReference>
<proteinExistence type="predicted"/>
<dbReference type="InterPro" id="IPR017850">
    <property type="entry name" value="Alkaline_phosphatase_core_sf"/>
</dbReference>
<evidence type="ECO:0000313" key="1">
    <source>
        <dbReference type="EMBL" id="PJF31152.1"/>
    </source>
</evidence>
<dbReference type="Proteomes" id="UP000228921">
    <property type="component" value="Unassembled WGS sequence"/>
</dbReference>
<reference evidence="1 2" key="1">
    <citation type="submission" date="2017-11" db="EMBL/GenBank/DDBJ databases">
        <title>Evolution of Phototrophy in the Chloroflexi Phylum Driven by Horizontal Gene Transfer.</title>
        <authorList>
            <person name="Ward L.M."/>
            <person name="Hemp J."/>
            <person name="Shih P.M."/>
            <person name="Mcglynn S.E."/>
            <person name="Fischer W."/>
        </authorList>
    </citation>
    <scope>NUCLEOTIDE SEQUENCE [LARGE SCALE GENOMIC DNA]</scope>
    <source>
        <strain evidence="1">CP2_2F</strain>
    </source>
</reference>
<gene>
    <name evidence="1" type="ORF">CUN51_04590</name>
</gene>
<comment type="caution">
    <text evidence="1">The sequence shown here is derived from an EMBL/GenBank/DDBJ whole genome shotgun (WGS) entry which is preliminary data.</text>
</comment>
<dbReference type="PANTHER" id="PTHR10151">
    <property type="entry name" value="ECTONUCLEOTIDE PYROPHOSPHATASE/PHOSPHODIESTERASE"/>
    <property type="match status" value="1"/>
</dbReference>
<accession>A0A2M8P0T1</accession>
<dbReference type="PANTHER" id="PTHR10151:SF120">
    <property type="entry name" value="BIS(5'-ADENOSYL)-TRIPHOSPHATASE"/>
    <property type="match status" value="1"/>
</dbReference>
<dbReference type="Gene3D" id="3.40.720.10">
    <property type="entry name" value="Alkaline Phosphatase, subunit A"/>
    <property type="match status" value="1"/>
</dbReference>
<evidence type="ECO:0000313" key="2">
    <source>
        <dbReference type="Proteomes" id="UP000228921"/>
    </source>
</evidence>
<dbReference type="EMBL" id="PGTK01000004">
    <property type="protein sequence ID" value="PJF31152.1"/>
    <property type="molecule type" value="Genomic_DNA"/>
</dbReference>
<organism evidence="1 2">
    <name type="scientific">Candidatus Thermofonsia Clade 1 bacterium</name>
    <dbReference type="NCBI Taxonomy" id="2364210"/>
    <lineage>
        <taxon>Bacteria</taxon>
        <taxon>Bacillati</taxon>
        <taxon>Chloroflexota</taxon>
        <taxon>Candidatus Thermofontia</taxon>
        <taxon>Candidatus Thermofonsia Clade 1</taxon>
    </lineage>
</organism>
<protein>
    <submittedName>
        <fullName evidence="1">Phosphodiesterase</fullName>
    </submittedName>
</protein>
<name>A0A2M8P0T1_9CHLR</name>
<sequence length="419" mass="47153">MFNEESIQQVDAARFNAAFARPLYEGYSFAQIPQTVRYALTGESGGLPLKIFGHLPQRYRKVALILVDSFGWRFLMNYYKEYPALKRFADSGVISKISVQFPSTTSAHVTTINSGLPVGESGVYEWFYYEPSLDAIISPLTFSYAATHRESLRNVVAPGAILPQQTIYQALAAHGIQSYVLQESTIAHSSYSKTLTNGAEILPFVTLSQGLLNLAYLLNSLKERAYVFYYYSALDSIAHGYGPDSAHHRAEIDTFFTALERIFFANLERDGETLILLTADHGQVEVDPSTTRYLNRELPQLTPLFRVDRRGAPLVPAGSARDMFLYVKQAHLDEAYAMLTAHLRGCAEVYRTSDLIEEGFFGLHCSEVFRKRLGELVVLPYAHESVWWHEQGKFEQTFLGHHGGLTPDEMHSVLMVLAH</sequence>
<dbReference type="Pfam" id="PF01663">
    <property type="entry name" value="Phosphodiest"/>
    <property type="match status" value="1"/>
</dbReference>
<dbReference type="SUPFAM" id="SSF53649">
    <property type="entry name" value="Alkaline phosphatase-like"/>
    <property type="match status" value="1"/>
</dbReference>
<dbReference type="InterPro" id="IPR002591">
    <property type="entry name" value="Phosphodiest/P_Trfase"/>
</dbReference>
<dbReference type="AlphaFoldDB" id="A0A2M8P0T1"/>